<dbReference type="InterPro" id="IPR000210">
    <property type="entry name" value="BTB/POZ_dom"/>
</dbReference>
<dbReference type="Proteomes" id="UP000694397">
    <property type="component" value="Chromosome 11"/>
</dbReference>
<accession>A0A8C9VG70</accession>
<dbReference type="SUPFAM" id="SSF54695">
    <property type="entry name" value="POZ domain"/>
    <property type="match status" value="1"/>
</dbReference>
<proteinExistence type="predicted"/>
<name>A0A8C9VG70_SCLFO</name>
<protein>
    <recommendedName>
        <fullName evidence="1">BTB domain-containing protein</fullName>
    </recommendedName>
</protein>
<evidence type="ECO:0000313" key="2">
    <source>
        <dbReference type="Ensembl" id="ENSSFOP00015052529.1"/>
    </source>
</evidence>
<reference evidence="2" key="3">
    <citation type="submission" date="2025-09" db="UniProtKB">
        <authorList>
            <consortium name="Ensembl"/>
        </authorList>
    </citation>
    <scope>IDENTIFICATION</scope>
</reference>
<dbReference type="Ensembl" id="ENSSFOT00015052701.1">
    <property type="protein sequence ID" value="ENSSFOP00015052529.1"/>
    <property type="gene ID" value="ENSSFOG00015031203.1"/>
</dbReference>
<dbReference type="GO" id="GO:0008344">
    <property type="term" value="P:adult locomotory behavior"/>
    <property type="evidence" value="ECO:0007669"/>
    <property type="project" value="TreeGrafter"/>
</dbReference>
<evidence type="ECO:0000313" key="3">
    <source>
        <dbReference type="Proteomes" id="UP000694397"/>
    </source>
</evidence>
<sequence length="136" mass="14251">VPITGGSSAARCSSSRSGARAIPGTLLCHLPSYCDSLFSGFCGLRDQGLLMDCSNTQSETLLLPLAHRVVLAAAGDYFRALLCGGLRESSERVIVLPDVAGWALHALLGFLYSGTLKAMLSGRTPGACSLWSHVPK</sequence>
<dbReference type="GO" id="GO:0048512">
    <property type="term" value="P:circadian behavior"/>
    <property type="evidence" value="ECO:0007669"/>
    <property type="project" value="TreeGrafter"/>
</dbReference>
<reference evidence="2" key="2">
    <citation type="submission" date="2025-08" db="UniProtKB">
        <authorList>
            <consortium name="Ensembl"/>
        </authorList>
    </citation>
    <scope>IDENTIFICATION</scope>
</reference>
<dbReference type="AlphaFoldDB" id="A0A8C9VG70"/>
<dbReference type="GO" id="GO:0005737">
    <property type="term" value="C:cytoplasm"/>
    <property type="evidence" value="ECO:0007669"/>
    <property type="project" value="TreeGrafter"/>
</dbReference>
<dbReference type="InterPro" id="IPR052407">
    <property type="entry name" value="BTB_POZ_domain_cont_9"/>
</dbReference>
<dbReference type="OrthoDB" id="45365at2759"/>
<dbReference type="Pfam" id="PF00651">
    <property type="entry name" value="BTB"/>
    <property type="match status" value="1"/>
</dbReference>
<dbReference type="PANTHER" id="PTHR46306">
    <property type="entry name" value="BTB/POZ DOMAIN-CONTAINING PROTEIN 9"/>
    <property type="match status" value="1"/>
</dbReference>
<evidence type="ECO:0000259" key="1">
    <source>
        <dbReference type="PROSITE" id="PS50097"/>
    </source>
</evidence>
<keyword evidence="3" id="KW-1185">Reference proteome</keyword>
<dbReference type="PROSITE" id="PS50097">
    <property type="entry name" value="BTB"/>
    <property type="match status" value="1"/>
</dbReference>
<organism evidence="2 3">
    <name type="scientific">Scleropages formosus</name>
    <name type="common">Asian bonytongue</name>
    <name type="synonym">Osteoglossum formosum</name>
    <dbReference type="NCBI Taxonomy" id="113540"/>
    <lineage>
        <taxon>Eukaryota</taxon>
        <taxon>Metazoa</taxon>
        <taxon>Chordata</taxon>
        <taxon>Craniata</taxon>
        <taxon>Vertebrata</taxon>
        <taxon>Euteleostomi</taxon>
        <taxon>Actinopterygii</taxon>
        <taxon>Neopterygii</taxon>
        <taxon>Teleostei</taxon>
        <taxon>Osteoglossocephala</taxon>
        <taxon>Osteoglossomorpha</taxon>
        <taxon>Osteoglossiformes</taxon>
        <taxon>Osteoglossidae</taxon>
        <taxon>Scleropages</taxon>
    </lineage>
</organism>
<dbReference type="Gene3D" id="3.30.710.10">
    <property type="entry name" value="Potassium Channel Kv1.1, Chain A"/>
    <property type="match status" value="1"/>
</dbReference>
<dbReference type="GO" id="GO:0050804">
    <property type="term" value="P:modulation of chemical synaptic transmission"/>
    <property type="evidence" value="ECO:0007669"/>
    <property type="project" value="TreeGrafter"/>
</dbReference>
<dbReference type="InterPro" id="IPR011333">
    <property type="entry name" value="SKP1/BTB/POZ_sf"/>
</dbReference>
<dbReference type="GeneTree" id="ENSGT00980000202961"/>
<dbReference type="PANTHER" id="PTHR46306:SF1">
    <property type="entry name" value="BTB_POZ DOMAIN-CONTAINING PROTEIN 9"/>
    <property type="match status" value="1"/>
</dbReference>
<reference evidence="2 3" key="1">
    <citation type="submission" date="2019-04" db="EMBL/GenBank/DDBJ databases">
        <authorList>
            <consortium name="Wellcome Sanger Institute Data Sharing"/>
        </authorList>
    </citation>
    <scope>NUCLEOTIDE SEQUENCE [LARGE SCALE GENOMIC DNA]</scope>
</reference>
<feature type="domain" description="BTB" evidence="1">
    <location>
        <begin position="66"/>
        <end position="120"/>
    </location>
</feature>